<proteinExistence type="predicted"/>
<dbReference type="RefSeq" id="WP_115586167.1">
    <property type="nucleotide sequence ID" value="NZ_CP025544.1"/>
</dbReference>
<sequence>MKIHKAIRYLVFFVLYTSGIYASLHTSSWHPTISSRSLDEQLLDFNESSLDLQAIEQENKKLSLSNDTWEAWDLNAMTQEATSDADYQLWNSSVSLDSLEDNKNSSTTITQDAIKNVNIFDDNVENFEEIFKAYVIKNVGDNYPFDSEKLILHPANRNNEKKLQVLMTDDEFNYAVQANIEILNLLKNKVLFTKEMFKFYFEMLLFQLFVPDFLDTVHDLQYRFDFIVRISKKNKNFEMFLAPQELLRKFIAYYNDHQDEQEELAQLFYPLLKKINHIAMQKSLQYDAKSNAVLYLKEYYHNYLFHDLLSAMRVFCNQAVDNHVIEDRFW</sequence>
<dbReference type="AlphaFoldDB" id="A0A345ZCY5"/>
<keyword evidence="2" id="KW-1185">Reference proteome</keyword>
<organism evidence="1 2">
    <name type="scientific">Candidatus Chromulinivorax destructor</name>
    <dbReference type="NCBI Taxonomy" id="2066483"/>
    <lineage>
        <taxon>Bacteria</taxon>
        <taxon>Candidatus Babelota</taxon>
        <taxon>Candidatus Babeliae</taxon>
        <taxon>Candidatus Babeliales</taxon>
        <taxon>Candidatus Chromulinivoraceae</taxon>
        <taxon>Candidatus Chromulinivorax</taxon>
    </lineage>
</organism>
<protein>
    <submittedName>
        <fullName evidence="1">Uncharacterized protein</fullName>
    </submittedName>
</protein>
<gene>
    <name evidence="1" type="ORF">C0J27_05475</name>
</gene>
<dbReference type="EMBL" id="CP025544">
    <property type="protein sequence ID" value="AXK61152.1"/>
    <property type="molecule type" value="Genomic_DNA"/>
</dbReference>
<evidence type="ECO:0000313" key="2">
    <source>
        <dbReference type="Proteomes" id="UP000254834"/>
    </source>
</evidence>
<dbReference type="KEGG" id="cdes:C0J27_05475"/>
<name>A0A345ZCY5_9BACT</name>
<dbReference type="Proteomes" id="UP000254834">
    <property type="component" value="Chromosome"/>
</dbReference>
<reference evidence="1 2" key="1">
    <citation type="submission" date="2017-12" db="EMBL/GenBank/DDBJ databases">
        <title>Chromulinavorax destructans is a abundant pathogen of dominant heterotrophic picoflagllates.</title>
        <authorList>
            <person name="Deeg C.M."/>
            <person name="Zimmer M."/>
            <person name="Suttle C.A."/>
        </authorList>
    </citation>
    <scope>NUCLEOTIDE SEQUENCE [LARGE SCALE GENOMIC DNA]</scope>
    <source>
        <strain evidence="1 2">SeV1</strain>
    </source>
</reference>
<accession>A0A345ZCY5</accession>
<evidence type="ECO:0000313" key="1">
    <source>
        <dbReference type="EMBL" id="AXK61152.1"/>
    </source>
</evidence>